<reference evidence="2 3" key="1">
    <citation type="submission" date="2024-05" db="EMBL/GenBank/DDBJ databases">
        <authorList>
            <person name="De Oliveira J.P."/>
            <person name="Noriler S.A."/>
            <person name="De Oliveira A.G."/>
            <person name="Sipoli D.S."/>
        </authorList>
    </citation>
    <scope>NUCLEOTIDE SEQUENCE [LARGE SCALE GENOMIC DNA]</scope>
    <source>
        <strain evidence="2 3">LABIM189</strain>
    </source>
</reference>
<comment type="similarity">
    <text evidence="1">Belongs to the short-chain dehydrogenases/reductases (SDR) family.</text>
</comment>
<dbReference type="RefSeq" id="WP_347369469.1">
    <property type="nucleotide sequence ID" value="NZ_JBDOJC010000001.1"/>
</dbReference>
<gene>
    <name evidence="2" type="ORF">ABGV49_01480</name>
</gene>
<dbReference type="PRINTS" id="PR00080">
    <property type="entry name" value="SDRFAMILY"/>
</dbReference>
<keyword evidence="3" id="KW-1185">Reference proteome</keyword>
<name>A0ABV0F6N0_9NEIS</name>
<comment type="caution">
    <text evidence="2">The sequence shown here is derived from an EMBL/GenBank/DDBJ whole genome shotgun (WGS) entry which is preliminary data.</text>
</comment>
<dbReference type="PRINTS" id="PR00081">
    <property type="entry name" value="GDHRDH"/>
</dbReference>
<organism evidence="2 3">
    <name type="scientific">Chromobacterium vaccinii</name>
    <dbReference type="NCBI Taxonomy" id="1108595"/>
    <lineage>
        <taxon>Bacteria</taxon>
        <taxon>Pseudomonadati</taxon>
        <taxon>Pseudomonadota</taxon>
        <taxon>Betaproteobacteria</taxon>
        <taxon>Neisseriales</taxon>
        <taxon>Chromobacteriaceae</taxon>
        <taxon>Chromobacterium</taxon>
    </lineage>
</organism>
<dbReference type="Gene3D" id="3.40.50.720">
    <property type="entry name" value="NAD(P)-binding Rossmann-like Domain"/>
    <property type="match status" value="1"/>
</dbReference>
<evidence type="ECO:0000313" key="2">
    <source>
        <dbReference type="EMBL" id="MEO2215734.1"/>
    </source>
</evidence>
<dbReference type="InterPro" id="IPR036291">
    <property type="entry name" value="NAD(P)-bd_dom_sf"/>
</dbReference>
<dbReference type="PANTHER" id="PTHR42760">
    <property type="entry name" value="SHORT-CHAIN DEHYDROGENASES/REDUCTASES FAMILY MEMBER"/>
    <property type="match status" value="1"/>
</dbReference>
<protein>
    <submittedName>
        <fullName evidence="2">SDR family oxidoreductase</fullName>
    </submittedName>
</protein>
<dbReference type="EMBL" id="JBDOJC010000001">
    <property type="protein sequence ID" value="MEO2215734.1"/>
    <property type="molecule type" value="Genomic_DNA"/>
</dbReference>
<proteinExistence type="inferred from homology"/>
<sequence length="248" mass="25858">MLSLRQRVALVTGGGRGIGAAIARRLAAEGAEVVITYVRNTDEASRVVDDIRRAGGKSAMVQVDAADAAAVVRSVEQVANDFGRIDILVNNAGFMDLSGTSFADIPLETVQQTIDVNIRAAFLYAQRVSAFMPDGGRIINIGSCLGKQIPAAGVTLYGMSKAAIGGLTRGLARELGARRILVNQISPGPIDTDMNPVDGISAEFQRSRTALGHYGLPSDIASAVYFLASSQSEYITGADIAVDGGTTA</sequence>
<dbReference type="Pfam" id="PF13561">
    <property type="entry name" value="adh_short_C2"/>
    <property type="match status" value="1"/>
</dbReference>
<dbReference type="Proteomes" id="UP001455709">
    <property type="component" value="Unassembled WGS sequence"/>
</dbReference>
<evidence type="ECO:0000313" key="3">
    <source>
        <dbReference type="Proteomes" id="UP001455709"/>
    </source>
</evidence>
<accession>A0ABV0F6N0</accession>
<dbReference type="InterPro" id="IPR002347">
    <property type="entry name" value="SDR_fam"/>
</dbReference>
<dbReference type="SUPFAM" id="SSF51735">
    <property type="entry name" value="NAD(P)-binding Rossmann-fold domains"/>
    <property type="match status" value="1"/>
</dbReference>
<evidence type="ECO:0000256" key="1">
    <source>
        <dbReference type="ARBA" id="ARBA00006484"/>
    </source>
</evidence>
<dbReference type="PANTHER" id="PTHR42760:SF50">
    <property type="entry name" value="SHORT-CHAIN DEHYDROGENASE-RELATED"/>
    <property type="match status" value="1"/>
</dbReference>